<evidence type="ECO:0000256" key="5">
    <source>
        <dbReference type="PIRSR" id="PIRSR604574-1"/>
    </source>
</evidence>
<dbReference type="STRING" id="282199.GCA_001049735_01141"/>
<dbReference type="RefSeq" id="WP_048598511.1">
    <property type="nucleotide sequence ID" value="NZ_CBFHGK010000002.1"/>
</dbReference>
<dbReference type="InterPro" id="IPR027450">
    <property type="entry name" value="AlkB-like"/>
</dbReference>
<sequence length="201" mass="21892">MRPNLSIRGFHIYKTALDIGAQRQLVDAVRDIVKAAPLMRPQTPSGRQMSVRMTSAGRVGWTATASGYQYATRHPSGVAWPAIPRKILDVWSSVTCDAPLPDSCLINFYDEAARMGLHRDHDEADFQWPVVSISLGDEGLLRVGGLERGGTTESIWLQSGDVVVMGGQARLAYHGIDRIKGGSSRLLPNGGRLNLTLRVAT</sequence>
<feature type="binding site" evidence="5">
    <location>
        <begin position="192"/>
        <end position="198"/>
    </location>
    <ligand>
        <name>2-oxoglutarate</name>
        <dbReference type="ChEBI" id="CHEBI:16810"/>
    </ligand>
</feature>
<name>A0A0U1NKS2_9RHOB</name>
<reference evidence="8 9" key="1">
    <citation type="submission" date="2015-04" db="EMBL/GenBank/DDBJ databases">
        <authorList>
            <person name="Syromyatnikov M.Y."/>
            <person name="Popov V.N."/>
        </authorList>
    </citation>
    <scope>NUCLEOTIDE SEQUENCE [LARGE SCALE GENOMIC DNA]</scope>
    <source>
        <strain evidence="8 9">CECT 5292</strain>
    </source>
</reference>
<evidence type="ECO:0000256" key="3">
    <source>
        <dbReference type="ARBA" id="ARBA00023002"/>
    </source>
</evidence>
<dbReference type="AlphaFoldDB" id="A0A0U1NKS2"/>
<feature type="binding site" evidence="5">
    <location>
        <position position="122"/>
    </location>
    <ligand>
        <name>substrate</name>
    </ligand>
</feature>
<dbReference type="InterPro" id="IPR037151">
    <property type="entry name" value="AlkB-like_sf"/>
</dbReference>
<evidence type="ECO:0000313" key="8">
    <source>
        <dbReference type="EMBL" id="CRK75099.1"/>
    </source>
</evidence>
<keyword evidence="3 8" id="KW-0560">Oxidoreductase</keyword>
<proteinExistence type="predicted"/>
<dbReference type="GO" id="GO:0005737">
    <property type="term" value="C:cytoplasm"/>
    <property type="evidence" value="ECO:0007669"/>
    <property type="project" value="TreeGrafter"/>
</dbReference>
<keyword evidence="4 6" id="KW-0408">Iron</keyword>
<accession>A0A0U1NKS2</accession>
<evidence type="ECO:0000259" key="7">
    <source>
        <dbReference type="PROSITE" id="PS51471"/>
    </source>
</evidence>
<feature type="binding site" evidence="6">
    <location>
        <position position="120"/>
    </location>
    <ligand>
        <name>Fe cation</name>
        <dbReference type="ChEBI" id="CHEBI:24875"/>
        <note>catalytic</note>
    </ligand>
</feature>
<feature type="binding site" evidence="5">
    <location>
        <position position="61"/>
    </location>
    <ligand>
        <name>substrate</name>
    </ligand>
</feature>
<evidence type="ECO:0000256" key="2">
    <source>
        <dbReference type="ARBA" id="ARBA00022964"/>
    </source>
</evidence>
<feature type="binding site" evidence="6">
    <location>
        <position position="118"/>
    </location>
    <ligand>
        <name>Fe cation</name>
        <dbReference type="ChEBI" id="CHEBI:24875"/>
        <note>catalytic</note>
    </ligand>
</feature>
<feature type="domain" description="Fe2OG dioxygenase" evidence="7">
    <location>
        <begin position="100"/>
        <end position="201"/>
    </location>
</feature>
<dbReference type="InterPro" id="IPR004574">
    <property type="entry name" value="Alkb"/>
</dbReference>
<keyword evidence="2 8" id="KW-0223">Dioxygenase</keyword>
<dbReference type="GO" id="GO:0035516">
    <property type="term" value="F:broad specificity oxidative DNA demethylase activity"/>
    <property type="evidence" value="ECO:0007669"/>
    <property type="project" value="UniProtKB-EC"/>
</dbReference>
<dbReference type="PROSITE" id="PS51471">
    <property type="entry name" value="FE2OG_OXY"/>
    <property type="match status" value="1"/>
</dbReference>
<gene>
    <name evidence="8" type="primary">alkB</name>
    <name evidence="8" type="ORF">NIG5292_01142</name>
</gene>
<dbReference type="Pfam" id="PF13532">
    <property type="entry name" value="2OG-FeII_Oxy_2"/>
    <property type="match status" value="1"/>
</dbReference>
<feature type="binding site" evidence="6">
    <location>
        <position position="174"/>
    </location>
    <ligand>
        <name>Fe cation</name>
        <dbReference type="ChEBI" id="CHEBI:24875"/>
        <note>catalytic</note>
    </ligand>
</feature>
<dbReference type="GO" id="GO:0008198">
    <property type="term" value="F:ferrous iron binding"/>
    <property type="evidence" value="ECO:0007669"/>
    <property type="project" value="TreeGrafter"/>
</dbReference>
<dbReference type="PANTHER" id="PTHR16557">
    <property type="entry name" value="ALKYLATED DNA REPAIR PROTEIN ALKB-RELATED"/>
    <property type="match status" value="1"/>
</dbReference>
<dbReference type="Proteomes" id="UP000048949">
    <property type="component" value="Unassembled WGS sequence"/>
</dbReference>
<dbReference type="PANTHER" id="PTHR16557:SF2">
    <property type="entry name" value="NUCLEIC ACID DIOXYGENASE ALKBH1"/>
    <property type="match status" value="1"/>
</dbReference>
<dbReference type="OrthoDB" id="9796932at2"/>
<feature type="binding site" evidence="5">
    <location>
        <begin position="107"/>
        <end position="109"/>
    </location>
    <ligand>
        <name>2-oxoglutarate</name>
        <dbReference type="ChEBI" id="CHEBI:16810"/>
    </ligand>
</feature>
<dbReference type="InterPro" id="IPR005123">
    <property type="entry name" value="Oxoglu/Fe-dep_dioxygenase_dom"/>
</dbReference>
<feature type="binding site" evidence="5">
    <location>
        <begin position="68"/>
        <end position="70"/>
    </location>
    <ligand>
        <name>substrate</name>
    </ligand>
</feature>
<keyword evidence="1 6" id="KW-0479">Metal-binding</keyword>
<dbReference type="EC" id="1.14.11.33" evidence="8"/>
<dbReference type="GO" id="GO:0035513">
    <property type="term" value="P:oxidative RNA demethylation"/>
    <property type="evidence" value="ECO:0007669"/>
    <property type="project" value="TreeGrafter"/>
</dbReference>
<dbReference type="SUPFAM" id="SSF51197">
    <property type="entry name" value="Clavaminate synthase-like"/>
    <property type="match status" value="1"/>
</dbReference>
<keyword evidence="9" id="KW-1185">Reference proteome</keyword>
<comment type="cofactor">
    <cofactor evidence="6">
        <name>Fe(2+)</name>
        <dbReference type="ChEBI" id="CHEBI:29033"/>
    </cofactor>
    <text evidence="6">Binds 1 Fe(2+) ion per subunit.</text>
</comment>
<dbReference type="GO" id="GO:0035515">
    <property type="term" value="F:oxidative RNA demethylase activity"/>
    <property type="evidence" value="ECO:0007669"/>
    <property type="project" value="TreeGrafter"/>
</dbReference>
<evidence type="ECO:0000256" key="1">
    <source>
        <dbReference type="ARBA" id="ARBA00022723"/>
    </source>
</evidence>
<organism evidence="8 9">
    <name type="scientific">Nereida ignava</name>
    <dbReference type="NCBI Taxonomy" id="282199"/>
    <lineage>
        <taxon>Bacteria</taxon>
        <taxon>Pseudomonadati</taxon>
        <taxon>Pseudomonadota</taxon>
        <taxon>Alphaproteobacteria</taxon>
        <taxon>Rhodobacterales</taxon>
        <taxon>Roseobacteraceae</taxon>
        <taxon>Nereida</taxon>
    </lineage>
</organism>
<dbReference type="Gene3D" id="2.60.120.590">
    <property type="entry name" value="Alpha-ketoglutarate-dependent dioxygenase AlkB-like"/>
    <property type="match status" value="1"/>
</dbReference>
<evidence type="ECO:0000313" key="9">
    <source>
        <dbReference type="Proteomes" id="UP000048949"/>
    </source>
</evidence>
<protein>
    <submittedName>
        <fullName evidence="8">Alpha-ketoglutarate-dependent dioxygenase AlkB</fullName>
        <ecNumber evidence="8">1.14.11.33</ecNumber>
    </submittedName>
</protein>
<evidence type="ECO:0000256" key="6">
    <source>
        <dbReference type="PIRSR" id="PIRSR604574-2"/>
    </source>
</evidence>
<evidence type="ECO:0000256" key="4">
    <source>
        <dbReference type="ARBA" id="ARBA00023004"/>
    </source>
</evidence>
<dbReference type="EMBL" id="CVQV01000005">
    <property type="protein sequence ID" value="CRK75099.1"/>
    <property type="molecule type" value="Genomic_DNA"/>
</dbReference>
<feature type="binding site" evidence="5">
    <location>
        <position position="148"/>
    </location>
    <ligand>
        <name>substrate</name>
    </ligand>
</feature>